<sequence>MVLAGKLFVVEENVDADLQKIAAKLKGFQSEEKLKDDSKDISLITEIKDLRLIGDSLHGTFIQDQLLDVYHRGEKVRIPTTSEAPFFFVEQAQKQKQTQEQEGRIVLTIMEKKARANNIANQLSKILFI</sequence>
<protein>
    <submittedName>
        <fullName evidence="1">Uncharacterized protein</fullName>
    </submittedName>
</protein>
<proteinExistence type="predicted"/>
<feature type="non-terminal residue" evidence="1">
    <location>
        <position position="129"/>
    </location>
</feature>
<evidence type="ECO:0000313" key="1">
    <source>
        <dbReference type="EMBL" id="GAI76965.1"/>
    </source>
</evidence>
<comment type="caution">
    <text evidence="1">The sequence shown here is derived from an EMBL/GenBank/DDBJ whole genome shotgun (WGS) entry which is preliminary data.</text>
</comment>
<organism evidence="1">
    <name type="scientific">marine sediment metagenome</name>
    <dbReference type="NCBI Taxonomy" id="412755"/>
    <lineage>
        <taxon>unclassified sequences</taxon>
        <taxon>metagenomes</taxon>
        <taxon>ecological metagenomes</taxon>
    </lineage>
</organism>
<gene>
    <name evidence="1" type="ORF">S12H4_25740</name>
</gene>
<name>X1SNQ9_9ZZZZ</name>
<dbReference type="EMBL" id="BARW01014543">
    <property type="protein sequence ID" value="GAI76965.1"/>
    <property type="molecule type" value="Genomic_DNA"/>
</dbReference>
<accession>X1SNQ9</accession>
<dbReference type="AlphaFoldDB" id="X1SNQ9"/>
<reference evidence="1" key="1">
    <citation type="journal article" date="2014" name="Front. Microbiol.">
        <title>High frequency of phylogenetically diverse reductive dehalogenase-homologous genes in deep subseafloor sedimentary metagenomes.</title>
        <authorList>
            <person name="Kawai M."/>
            <person name="Futagami T."/>
            <person name="Toyoda A."/>
            <person name="Takaki Y."/>
            <person name="Nishi S."/>
            <person name="Hori S."/>
            <person name="Arai W."/>
            <person name="Tsubouchi T."/>
            <person name="Morono Y."/>
            <person name="Uchiyama I."/>
            <person name="Ito T."/>
            <person name="Fujiyama A."/>
            <person name="Inagaki F."/>
            <person name="Takami H."/>
        </authorList>
    </citation>
    <scope>NUCLEOTIDE SEQUENCE</scope>
    <source>
        <strain evidence="1">Expedition CK06-06</strain>
    </source>
</reference>